<dbReference type="EMBL" id="BMIB01000002">
    <property type="protein sequence ID" value="GGH65804.1"/>
    <property type="molecule type" value="Genomic_DNA"/>
</dbReference>
<dbReference type="AlphaFoldDB" id="A0A917IXP6"/>
<evidence type="ECO:0000313" key="2">
    <source>
        <dbReference type="Proteomes" id="UP000627292"/>
    </source>
</evidence>
<keyword evidence="2" id="KW-1185">Reference proteome</keyword>
<name>A0A917IXP6_9BACT</name>
<evidence type="ECO:0000313" key="1">
    <source>
        <dbReference type="EMBL" id="GGH65804.1"/>
    </source>
</evidence>
<gene>
    <name evidence="1" type="ORF">GCM10011379_19340</name>
</gene>
<comment type="caution">
    <text evidence="1">The sequence shown here is derived from an EMBL/GenBank/DDBJ whole genome shotgun (WGS) entry which is preliminary data.</text>
</comment>
<dbReference type="Proteomes" id="UP000627292">
    <property type="component" value="Unassembled WGS sequence"/>
</dbReference>
<protein>
    <submittedName>
        <fullName evidence="1">Uncharacterized protein</fullName>
    </submittedName>
</protein>
<proteinExistence type="predicted"/>
<organism evidence="1 2">
    <name type="scientific">Filimonas zeae</name>
    <dbReference type="NCBI Taxonomy" id="1737353"/>
    <lineage>
        <taxon>Bacteria</taxon>
        <taxon>Pseudomonadati</taxon>
        <taxon>Bacteroidota</taxon>
        <taxon>Chitinophagia</taxon>
        <taxon>Chitinophagales</taxon>
        <taxon>Chitinophagaceae</taxon>
        <taxon>Filimonas</taxon>
    </lineage>
</organism>
<reference evidence="1" key="1">
    <citation type="journal article" date="2014" name="Int. J. Syst. Evol. Microbiol.">
        <title>Complete genome sequence of Corynebacterium casei LMG S-19264T (=DSM 44701T), isolated from a smear-ripened cheese.</title>
        <authorList>
            <consortium name="US DOE Joint Genome Institute (JGI-PGF)"/>
            <person name="Walter F."/>
            <person name="Albersmeier A."/>
            <person name="Kalinowski J."/>
            <person name="Ruckert C."/>
        </authorList>
    </citation>
    <scope>NUCLEOTIDE SEQUENCE</scope>
    <source>
        <strain evidence="1">CGMCC 1.15290</strain>
    </source>
</reference>
<sequence>MNRIFLLFFFLLLVSVDVRSQQQRAFSCDTARRGYEQYLDKEVQKIVAAGASVCLSLFEEGRENADAYALVYWINKNGKRQNRLYYNPDYEKGQFTGLKNNFLSRPVAFDSLLQVARQIEAIPGDTMSVMSMDHIFRLHFFRNGAHQVVQFCEKEWWKHGVGAYDKYFEQLVFYLRKKALAYTGLPG</sequence>
<reference evidence="1" key="2">
    <citation type="submission" date="2020-09" db="EMBL/GenBank/DDBJ databases">
        <authorList>
            <person name="Sun Q."/>
            <person name="Zhou Y."/>
        </authorList>
    </citation>
    <scope>NUCLEOTIDE SEQUENCE</scope>
    <source>
        <strain evidence="1">CGMCC 1.15290</strain>
    </source>
</reference>
<dbReference type="RefSeq" id="WP_188951830.1">
    <property type="nucleotide sequence ID" value="NZ_BMIB01000002.1"/>
</dbReference>
<accession>A0A917IXP6</accession>